<dbReference type="OMA" id="WYITETE"/>
<accession>A0A8B7XKB8</accession>
<dbReference type="GO" id="GO:0005509">
    <property type="term" value="F:calcium ion binding"/>
    <property type="evidence" value="ECO:0007669"/>
    <property type="project" value="InterPro"/>
</dbReference>
<reference evidence="3" key="1">
    <citation type="submission" date="2025-08" db="UniProtKB">
        <authorList>
            <consortium name="RefSeq"/>
        </authorList>
    </citation>
    <scope>IDENTIFICATION</scope>
</reference>
<dbReference type="GO" id="GO:0005764">
    <property type="term" value="C:lysosome"/>
    <property type="evidence" value="ECO:0007669"/>
    <property type="project" value="TreeGrafter"/>
</dbReference>
<protein>
    <submittedName>
        <fullName evidence="3">Uncharacterized protein LOC110973700</fullName>
    </submittedName>
</protein>
<evidence type="ECO:0000313" key="2">
    <source>
        <dbReference type="Proteomes" id="UP000694845"/>
    </source>
</evidence>
<organism evidence="2 3">
    <name type="scientific">Acanthaster planci</name>
    <name type="common">Crown-of-thorns starfish</name>
    <dbReference type="NCBI Taxonomy" id="133434"/>
    <lineage>
        <taxon>Eukaryota</taxon>
        <taxon>Metazoa</taxon>
        <taxon>Echinodermata</taxon>
        <taxon>Eleutherozoa</taxon>
        <taxon>Asterozoa</taxon>
        <taxon>Asteroidea</taxon>
        <taxon>Valvatacea</taxon>
        <taxon>Valvatida</taxon>
        <taxon>Acanthasteridae</taxon>
        <taxon>Acanthaster</taxon>
    </lineage>
</organism>
<gene>
    <name evidence="3" type="primary">LOC110973700</name>
</gene>
<dbReference type="InterPro" id="IPR001299">
    <property type="entry name" value="Ependymin"/>
</dbReference>
<evidence type="ECO:0000313" key="3">
    <source>
        <dbReference type="RefSeq" id="XP_022080400.1"/>
    </source>
</evidence>
<keyword evidence="1" id="KW-0732">Signal</keyword>
<dbReference type="AlphaFoldDB" id="A0A8B7XKB8"/>
<sequence length="246" mass="27560">MYAAVILCILVVAASASPEKFIFGNKLDQPAPEKCCAEPYYTFQADSVFNTLQEGSLLTELIRARGAYDSIDKKFGLKVDLHISNGTVELYQLINDFKEGLGYYIYTEEEETKCVEFPITSGFPYNCIPEGSTYVGSVTIGDRALRAANWYFNDKTDPTKDMHIVFSIKEEECIDLGYLARTFDPETGTEISVDRTGISDYNLGICDPDTYFKPPEECKSAKVKRVNSVPKRIGGLRGPRGQRLFQ</sequence>
<dbReference type="OrthoDB" id="10362150at2759"/>
<dbReference type="Proteomes" id="UP000694845">
    <property type="component" value="Unplaced"/>
</dbReference>
<keyword evidence="2" id="KW-1185">Reference proteome</keyword>
<dbReference type="GeneID" id="110973700"/>
<dbReference type="GO" id="GO:0007160">
    <property type="term" value="P:cell-matrix adhesion"/>
    <property type="evidence" value="ECO:0007669"/>
    <property type="project" value="InterPro"/>
</dbReference>
<proteinExistence type="predicted"/>
<dbReference type="PANTHER" id="PTHR10697">
    <property type="entry name" value="MAMMALIAN EPENDYMIN-RELATED PROTEIN 1"/>
    <property type="match status" value="1"/>
</dbReference>
<evidence type="ECO:0000256" key="1">
    <source>
        <dbReference type="SAM" id="SignalP"/>
    </source>
</evidence>
<feature type="chain" id="PRO_5034908340" evidence="1">
    <location>
        <begin position="17"/>
        <end position="246"/>
    </location>
</feature>
<name>A0A8B7XKB8_ACAPL</name>
<dbReference type="GO" id="GO:0005576">
    <property type="term" value="C:extracellular region"/>
    <property type="evidence" value="ECO:0007669"/>
    <property type="project" value="InterPro"/>
</dbReference>
<dbReference type="RefSeq" id="XP_022080400.1">
    <property type="nucleotide sequence ID" value="XM_022224708.1"/>
</dbReference>
<dbReference type="PANTHER" id="PTHR10697:SF1">
    <property type="entry name" value="MAMMALIAN EPENDYMIN-RELATED PROTEIN 1"/>
    <property type="match status" value="1"/>
</dbReference>
<feature type="signal peptide" evidence="1">
    <location>
        <begin position="1"/>
        <end position="16"/>
    </location>
</feature>
<dbReference type="KEGG" id="aplc:110973700"/>
<dbReference type="Pfam" id="PF00811">
    <property type="entry name" value="Ependymin"/>
    <property type="match status" value="1"/>
</dbReference>